<accession>A0ABT3GXA6</accession>
<evidence type="ECO:0000259" key="6">
    <source>
        <dbReference type="Pfam" id="PF25371"/>
    </source>
</evidence>
<dbReference type="Pfam" id="PF02353">
    <property type="entry name" value="CMAS"/>
    <property type="match status" value="1"/>
</dbReference>
<evidence type="ECO:0000256" key="2">
    <source>
        <dbReference type="ARBA" id="ARBA00022603"/>
    </source>
</evidence>
<dbReference type="RefSeq" id="WP_264505220.1">
    <property type="nucleotide sequence ID" value="NZ_JAPDFL010000001.1"/>
</dbReference>
<comment type="similarity">
    <text evidence="1">Belongs to the CFA/CMAS family.</text>
</comment>
<dbReference type="EMBL" id="JAPDFL010000001">
    <property type="protein sequence ID" value="MCW1932193.1"/>
    <property type="molecule type" value="Genomic_DNA"/>
</dbReference>
<keyword evidence="4" id="KW-0949">S-adenosyl-L-methionine</keyword>
<dbReference type="CDD" id="cd02440">
    <property type="entry name" value="AdoMet_MTases"/>
    <property type="match status" value="1"/>
</dbReference>
<dbReference type="InterPro" id="IPR003333">
    <property type="entry name" value="CMAS"/>
</dbReference>
<gene>
    <name evidence="7" type="ORF">OKW52_07940</name>
</gene>
<evidence type="ECO:0000256" key="5">
    <source>
        <dbReference type="ARBA" id="ARBA00023098"/>
    </source>
</evidence>
<dbReference type="PANTHER" id="PTHR43667">
    <property type="entry name" value="CYCLOPROPANE-FATTY-ACYL-PHOSPHOLIPID SYNTHASE"/>
    <property type="match status" value="1"/>
</dbReference>
<feature type="domain" description="DUF7884" evidence="6">
    <location>
        <begin position="19"/>
        <end position="88"/>
    </location>
</feature>
<dbReference type="Proteomes" id="UP001208938">
    <property type="component" value="Unassembled WGS sequence"/>
</dbReference>
<dbReference type="SUPFAM" id="SSF53335">
    <property type="entry name" value="S-adenosyl-L-methionine-dependent methyltransferases"/>
    <property type="match status" value="1"/>
</dbReference>
<keyword evidence="3" id="KW-0808">Transferase</keyword>
<dbReference type="InterPro" id="IPR029063">
    <property type="entry name" value="SAM-dependent_MTases_sf"/>
</dbReference>
<dbReference type="PANTHER" id="PTHR43667:SF1">
    <property type="entry name" value="CYCLOPROPANE-FATTY-ACYL-PHOSPHOLIPID SYNTHASE"/>
    <property type="match status" value="1"/>
</dbReference>
<proteinExistence type="inferred from homology"/>
<dbReference type="Gene3D" id="3.40.50.150">
    <property type="entry name" value="Vaccinia Virus protein VP39"/>
    <property type="match status" value="1"/>
</dbReference>
<dbReference type="Pfam" id="PF25371">
    <property type="entry name" value="DUF7884"/>
    <property type="match status" value="1"/>
</dbReference>
<evidence type="ECO:0000256" key="4">
    <source>
        <dbReference type="ARBA" id="ARBA00022691"/>
    </source>
</evidence>
<dbReference type="InterPro" id="IPR057206">
    <property type="entry name" value="DUF7884"/>
</dbReference>
<dbReference type="PIRSF" id="PIRSF003085">
    <property type="entry name" value="CMAS"/>
    <property type="match status" value="1"/>
</dbReference>
<protein>
    <submittedName>
        <fullName evidence="7">Cyclopropane-fatty-acyl-phospholipid synthase family protein</fullName>
    </submittedName>
</protein>
<organism evidence="7 8">
    <name type="scientific">Pararhodobacter zhoushanensis</name>
    <dbReference type="NCBI Taxonomy" id="2479545"/>
    <lineage>
        <taxon>Bacteria</taxon>
        <taxon>Pseudomonadati</taxon>
        <taxon>Pseudomonadota</taxon>
        <taxon>Alphaproteobacteria</taxon>
        <taxon>Rhodobacterales</taxon>
        <taxon>Paracoccaceae</taxon>
        <taxon>Pararhodobacter</taxon>
    </lineage>
</organism>
<evidence type="ECO:0000313" key="7">
    <source>
        <dbReference type="EMBL" id="MCW1932193.1"/>
    </source>
</evidence>
<sequence>MWQRLLGMYLNRLIRVGSLSLTLPDGTTHHFGVPDAKAPTVGVAIHDTATLRALALNPHLALGESYMDQTLTIENDDLHGLLELAMRNIAAGHDSWLSRLRERVRDLSRGISQRNQARRSKRNVAHHYDLSAKLYDLFLDADRQYSCAYFRTPQDTLEQAQVQKKAHIARKLLLKPGMSVLDIGCGWGGMGLTLAQEHGVKVLGVTLSEEQLKIARARAQAAGLTDRVRFELMDYRAVQGQFDRIVSVGMFEHVGAPNFQTYFNTVNRLLAADGVALIHTIGRFTPPGSTNPWITKYIFPGGYIPALSETAAAIERSGLITTDVEIWRLHYAETLRHWYTRFMAQRDAAAALYDDRFVRLWKFYLAASEQTFRFAGQNVFQIQLARTVQTVPQTRDYLLRAQTTDHRLASSTR</sequence>
<name>A0ABT3GXA6_9RHOB</name>
<keyword evidence="5" id="KW-0443">Lipid metabolism</keyword>
<comment type="caution">
    <text evidence="7">The sequence shown here is derived from an EMBL/GenBank/DDBJ whole genome shotgun (WGS) entry which is preliminary data.</text>
</comment>
<keyword evidence="2" id="KW-0489">Methyltransferase</keyword>
<evidence type="ECO:0000256" key="1">
    <source>
        <dbReference type="ARBA" id="ARBA00010815"/>
    </source>
</evidence>
<dbReference type="InterPro" id="IPR050723">
    <property type="entry name" value="CFA/CMAS"/>
</dbReference>
<evidence type="ECO:0000313" key="8">
    <source>
        <dbReference type="Proteomes" id="UP001208938"/>
    </source>
</evidence>
<evidence type="ECO:0000256" key="3">
    <source>
        <dbReference type="ARBA" id="ARBA00022679"/>
    </source>
</evidence>
<keyword evidence="8" id="KW-1185">Reference proteome</keyword>
<reference evidence="7 8" key="1">
    <citation type="submission" date="2022-10" db="EMBL/GenBank/DDBJ databases">
        <title>Pararhodobacter sp. nov., isolated from marine algae.</title>
        <authorList>
            <person name="Choi B.J."/>
            <person name="Kim J.M."/>
            <person name="Lee J.K."/>
            <person name="Choi D.G."/>
            <person name="Jeon C.O."/>
        </authorList>
    </citation>
    <scope>NUCLEOTIDE SEQUENCE [LARGE SCALE GENOMIC DNA]</scope>
    <source>
        <strain evidence="7 8">ZQ420</strain>
    </source>
</reference>